<dbReference type="Gene3D" id="3.30.559.10">
    <property type="entry name" value="Chloramphenicol acetyltransferase-like domain"/>
    <property type="match status" value="2"/>
</dbReference>
<feature type="compositionally biased region" description="Pro residues" evidence="2">
    <location>
        <begin position="121"/>
        <end position="130"/>
    </location>
</feature>
<evidence type="ECO:0000313" key="3">
    <source>
        <dbReference type="EMBL" id="KAL3686141.1"/>
    </source>
</evidence>
<keyword evidence="4" id="KW-1185">Reference proteome</keyword>
<dbReference type="PANTHER" id="PTHR31642">
    <property type="entry name" value="TRICHOTHECENE 3-O-ACETYLTRANSFERASE"/>
    <property type="match status" value="1"/>
</dbReference>
<evidence type="ECO:0000256" key="2">
    <source>
        <dbReference type="SAM" id="MobiDB-lite"/>
    </source>
</evidence>
<dbReference type="InterPro" id="IPR023213">
    <property type="entry name" value="CAT-like_dom_sf"/>
</dbReference>
<dbReference type="PANTHER" id="PTHR31642:SF160">
    <property type="entry name" value="HXXXD-TYPE ACYL-TRANSFERASE FAMILY PROTEIN"/>
    <property type="match status" value="1"/>
</dbReference>
<dbReference type="AlphaFoldDB" id="A0ABD3H7P7"/>
<dbReference type="Proteomes" id="UP001633002">
    <property type="component" value="Unassembled WGS sequence"/>
</dbReference>
<reference evidence="3 4" key="1">
    <citation type="submission" date="2024-09" db="EMBL/GenBank/DDBJ databases">
        <title>Chromosome-scale assembly of Riccia sorocarpa.</title>
        <authorList>
            <person name="Paukszto L."/>
        </authorList>
    </citation>
    <scope>NUCLEOTIDE SEQUENCE [LARGE SCALE GENOMIC DNA]</scope>
    <source>
        <strain evidence="3">LP-2024</strain>
        <tissue evidence="3">Aerial parts of the thallus</tissue>
    </source>
</reference>
<gene>
    <name evidence="3" type="ORF">R1sor_004163</name>
</gene>
<organism evidence="3 4">
    <name type="scientific">Riccia sorocarpa</name>
    <dbReference type="NCBI Taxonomy" id="122646"/>
    <lineage>
        <taxon>Eukaryota</taxon>
        <taxon>Viridiplantae</taxon>
        <taxon>Streptophyta</taxon>
        <taxon>Embryophyta</taxon>
        <taxon>Marchantiophyta</taxon>
        <taxon>Marchantiopsida</taxon>
        <taxon>Marchantiidae</taxon>
        <taxon>Marchantiales</taxon>
        <taxon>Ricciaceae</taxon>
        <taxon>Riccia</taxon>
    </lineage>
</organism>
<evidence type="ECO:0000313" key="4">
    <source>
        <dbReference type="Proteomes" id="UP001633002"/>
    </source>
</evidence>
<feature type="region of interest" description="Disordered" evidence="2">
    <location>
        <begin position="106"/>
        <end position="156"/>
    </location>
</feature>
<name>A0ABD3H7P7_9MARC</name>
<feature type="region of interest" description="Disordered" evidence="2">
    <location>
        <begin position="1"/>
        <end position="76"/>
    </location>
</feature>
<accession>A0ABD3H7P7</accession>
<dbReference type="Pfam" id="PF02458">
    <property type="entry name" value="Transferase"/>
    <property type="match status" value="1"/>
</dbReference>
<proteinExistence type="inferred from homology"/>
<feature type="compositionally biased region" description="Basic and acidic residues" evidence="2">
    <location>
        <begin position="41"/>
        <end position="55"/>
    </location>
</feature>
<comment type="similarity">
    <text evidence="1">Belongs to the plant acyltransferase family.</text>
</comment>
<dbReference type="EMBL" id="JBJQOH010000006">
    <property type="protein sequence ID" value="KAL3686141.1"/>
    <property type="molecule type" value="Genomic_DNA"/>
</dbReference>
<comment type="caution">
    <text evidence="3">The sequence shown here is derived from an EMBL/GenBank/DDBJ whole genome shotgun (WGS) entry which is preliminary data.</text>
</comment>
<sequence>MGQFLSKRADGGSDSDTDSENEVPVTGGEVAESSLFKKRTQHNDDSQQEEDHPYDKMAPVSSLFFISQDQERSDNIAKQFPHFMTAPSTPDQRELVSIGEDAELDKQEADNKSPLSLLSPSPSPPTPTPTPSTSSMTGAPSPRLAKVRTLSRSVVRPETPTEQKWLKLSNLDRVVNPTFSSVIHYFENAVTEDRTFMDVVSSLKASLAKTLVEFYPLAGRLTLRENGVVDVFCDDQGTILFEAVVDAELKDWGGPATNYALAGLEVAKVGQGPTYVPDQLNPMPVTIIQVTRFRCGTIAIGTNWHHTVADGFSGTHFMRSWAEIALGKPLSLKPNHDREVLKPRDPLDPSLVYGYSTKHLEGEVAEAGTSAPTELVTFPLKKERILELKKKAMQVPPANTPRPYTSAESVSGHLWIQMTKARAAANGYTADTAKDSITKFFMFVDGRKRLKLPAGYFGNVVCSACAVAKESDILNGHVGYAASLIRTATRNITADYFRSLIDWVEDKGMSSGKSDHINSLGHDVAATFWTFFPLYDIEFGWGRPVFAARNSPPRPLIDGIAMMPSASGDGDMVALLNLHSDRTQFSISRSFFSRAAGKILLSGIGN</sequence>
<dbReference type="InterPro" id="IPR050317">
    <property type="entry name" value="Plant_Fungal_Acyltransferase"/>
</dbReference>
<evidence type="ECO:0000256" key="1">
    <source>
        <dbReference type="ARBA" id="ARBA00009861"/>
    </source>
</evidence>
<protein>
    <submittedName>
        <fullName evidence="3">Uncharacterized protein</fullName>
    </submittedName>
</protein>